<evidence type="ECO:0000313" key="2">
    <source>
        <dbReference type="Proteomes" id="UP000005640"/>
    </source>
</evidence>
<keyword evidence="2" id="KW-1185">Reference proteome</keyword>
<protein>
    <submittedName>
        <fullName evidence="1">Asteroid homolog 1</fullName>
    </submittedName>
</protein>
<reference evidence="1 2" key="1">
    <citation type="journal article" date="2001" name="Nature">
        <title>Initial sequencing and analysis of the human genome.</title>
        <authorList>
            <consortium name="International Human Genome Sequencing Consortium"/>
            <person name="Lander E.S."/>
            <person name="Linton L.M."/>
            <person name="Birren B."/>
            <person name="Nusbaum C."/>
            <person name="Zody M.C."/>
            <person name="Baldwin J."/>
            <person name="Devon K."/>
            <person name="Dewar K."/>
            <person name="Doyle M."/>
            <person name="FitzHugh W."/>
            <person name="Funke R."/>
            <person name="Gage D."/>
            <person name="Harris K."/>
            <person name="Heaford A."/>
            <person name="Howland J."/>
            <person name="Kann L."/>
            <person name="Lehoczky J."/>
            <person name="LeVine R."/>
            <person name="McEwan P."/>
            <person name="McKernan K."/>
            <person name="Meldrim J."/>
            <person name="Mesirov J.P."/>
            <person name="Miranda C."/>
            <person name="Morris W."/>
            <person name="Naylor J."/>
            <person name="Raymond C."/>
            <person name="Rosetti M."/>
            <person name="Santos R."/>
            <person name="Sheridan A."/>
            <person name="Sougnez C."/>
            <person name="Stange-Thomann N."/>
            <person name="Stojanovic N."/>
            <person name="Subramanian A."/>
            <person name="Wyman D."/>
            <person name="Rogers J."/>
            <person name="Sulston J."/>
            <person name="Ainscough R."/>
            <person name="Beck S."/>
            <person name="Bentley D."/>
            <person name="Burton J."/>
            <person name="Clee C."/>
            <person name="Carter N."/>
            <person name="Coulson A."/>
            <person name="Deadman R."/>
            <person name="Deloukas P."/>
            <person name="Dunham A."/>
            <person name="Dunham I."/>
            <person name="Durbin R."/>
            <person name="French L."/>
            <person name="Grafham D."/>
            <person name="Gregory S."/>
            <person name="Hubbard T."/>
            <person name="Humphray S."/>
            <person name="Hunt A."/>
            <person name="Jones M."/>
            <person name="Lloyd C."/>
            <person name="McMurray A."/>
            <person name="Matthews L."/>
            <person name="Mercer S."/>
            <person name="Milne S."/>
            <person name="Mullikin J.C."/>
            <person name="Mungall A."/>
            <person name="Plumb R."/>
            <person name="Ross M."/>
            <person name="Shownkeen R."/>
            <person name="Sims S."/>
            <person name="Waterston R.H."/>
            <person name="Wilson R.K."/>
            <person name="Hillier L.W."/>
            <person name="McPherson J.D."/>
            <person name="Marra M.A."/>
            <person name="Mardis E.R."/>
            <person name="Fulton L.A."/>
            <person name="Chinwalla A.T."/>
            <person name="Pepin K.H."/>
            <person name="Gish W.R."/>
            <person name="Chissoe S.L."/>
            <person name="Wendl M.C."/>
            <person name="Delehaunty K.D."/>
            <person name="Miner T.L."/>
            <person name="Delehaunty A."/>
            <person name="Kramer J.B."/>
            <person name="Cook L.L."/>
            <person name="Fulton R.S."/>
            <person name="Johnson D.L."/>
            <person name="Minx P.J."/>
            <person name="Clifton S.W."/>
            <person name="Hawkins T."/>
            <person name="Branscomb E."/>
            <person name="Predki P."/>
            <person name="Richardson P."/>
            <person name="Wenning S."/>
            <person name="Slezak T."/>
            <person name="Doggett N."/>
            <person name="Cheng J.F."/>
            <person name="Olsen A."/>
            <person name="Lucas S."/>
            <person name="Elkin C."/>
            <person name="Uberbacher E."/>
            <person name="Frazier M."/>
            <person name="Gibbs R.A."/>
            <person name="Muzny D.M."/>
            <person name="Scherer S.E."/>
            <person name="Bouck J.B."/>
            <person name="Sodergren E.J."/>
            <person name="Worley K.C."/>
            <person name="Rives C.M."/>
            <person name="Gorrell J.H."/>
            <person name="Metzker M.L."/>
            <person name="Naylor S.L."/>
            <person name="Kucherlapati R.S."/>
            <person name="Nelson D.L."/>
            <person name="Weinstock G.M."/>
            <person name="Sakaki Y."/>
            <person name="Fujiyama A."/>
            <person name="Hattori M."/>
            <person name="Yada T."/>
            <person name="Toyoda A."/>
            <person name="Itoh T."/>
            <person name="Kawagoe C."/>
            <person name="Watanabe H."/>
            <person name="Totoki Y."/>
            <person name="Taylor T."/>
            <person name="Weissenbach J."/>
            <person name="Heilig R."/>
            <person name="Saurin W."/>
            <person name="Artiguenave F."/>
            <person name="Brottier P."/>
            <person name="Bruls T."/>
            <person name="Pelletier E."/>
            <person name="Robert C."/>
            <person name="Wincker P."/>
            <person name="Smith D.R."/>
            <person name="Doucette-Stamm L."/>
            <person name="Rubenfield M."/>
            <person name="Weinstock K."/>
            <person name="Lee H.M."/>
            <person name="Dubois J."/>
            <person name="Rosenthal A."/>
            <person name="Platzer M."/>
            <person name="Nyakatura G."/>
            <person name="Taudien S."/>
            <person name="Rump A."/>
            <person name="Yang H."/>
            <person name="Yu J."/>
            <person name="Wang J."/>
            <person name="Huang G."/>
            <person name="Gu J."/>
            <person name="Hood L."/>
            <person name="Rowen L."/>
            <person name="Madan A."/>
            <person name="Qin S."/>
            <person name="Davis R.W."/>
            <person name="Federspiel N.A."/>
            <person name="Abola A.P."/>
            <person name="Proctor M.J."/>
            <person name="Myers R.M."/>
            <person name="Schmutz J."/>
            <person name="Dickson M."/>
            <person name="Grimwood J."/>
            <person name="Cox D.R."/>
            <person name="Olson M.V."/>
            <person name="Kaul R."/>
            <person name="Raymond C."/>
            <person name="Shimizu N."/>
            <person name="Kawasaki K."/>
            <person name="Minoshima S."/>
            <person name="Evans G.A."/>
            <person name="Athanasiou M."/>
            <person name="Schultz R."/>
            <person name="Roe B.A."/>
            <person name="Chen F."/>
            <person name="Pan H."/>
            <person name="Ramser J."/>
            <person name="Lehrach H."/>
            <person name="Reinhardt R."/>
            <person name="McCombie W.R."/>
            <person name="de la Bastide M."/>
            <person name="Dedhia N."/>
            <person name="Blocker H."/>
            <person name="Hornischer K."/>
            <person name="Nordsiek G."/>
            <person name="Agarwala R."/>
            <person name="Aravind L."/>
            <person name="Bailey J.A."/>
            <person name="Bateman A."/>
            <person name="Batzoglou S."/>
            <person name="Birney E."/>
            <person name="Bork P."/>
            <person name="Brown D.G."/>
            <person name="Burge C.B."/>
            <person name="Cerutti L."/>
            <person name="Chen H.C."/>
            <person name="Church D."/>
            <person name="Clamp M."/>
            <person name="Copley R.R."/>
            <person name="Doerks T."/>
            <person name="Eddy S.R."/>
            <person name="Eichler E.E."/>
            <person name="Furey T.S."/>
            <person name="Galagan J."/>
            <person name="Gilbert J.G."/>
            <person name="Harmon C."/>
            <person name="Hayashizaki Y."/>
            <person name="Haussler D."/>
            <person name="Hermjakob H."/>
            <person name="Hokamp K."/>
            <person name="Jang W."/>
            <person name="Johnson L.S."/>
            <person name="Jones T.A."/>
            <person name="Kasif S."/>
            <person name="Kaspryzk A."/>
            <person name="Kennedy S."/>
            <person name="Kent W.J."/>
            <person name="Kitts P."/>
            <person name="Koonin E.V."/>
            <person name="Korf I."/>
            <person name="Kulp D."/>
            <person name="Lancet D."/>
            <person name="Lowe T.M."/>
            <person name="McLysaght A."/>
            <person name="Mikkelsen T."/>
            <person name="Moran J.V."/>
            <person name="Mulder N."/>
            <person name="Pollara V.J."/>
            <person name="Ponting C.P."/>
            <person name="Schuler G."/>
            <person name="Schultz J."/>
            <person name="Slater G."/>
            <person name="Smit A.F."/>
            <person name="Stupka E."/>
            <person name="Szustakowski J."/>
            <person name="Thierry-Mieg D."/>
            <person name="Thierry-Mieg J."/>
            <person name="Wagner L."/>
            <person name="Wallis J."/>
            <person name="Wheeler R."/>
            <person name="Williams A."/>
            <person name="Wolf Y.I."/>
            <person name="Wolfe K.H."/>
            <person name="Yang S.P."/>
            <person name="Yeh R.F."/>
            <person name="Collins F."/>
            <person name="Guyer M.S."/>
            <person name="Peterson J."/>
            <person name="Felsenfeld A."/>
            <person name="Wetterstrand K.A."/>
            <person name="Patrinos A."/>
            <person name="Morgan M.J."/>
            <person name="de Jong P."/>
            <person name="Catanese J.J."/>
            <person name="Osoegawa K."/>
            <person name="Shizuya H."/>
            <person name="Choi S."/>
            <person name="Chen Y.J."/>
        </authorList>
    </citation>
    <scope>NUCLEOTIDE SEQUENCE [LARGE SCALE GENOMIC DNA]</scope>
</reference>
<dbReference type="GeneTree" id="ENSGT00390000010145"/>
<reference evidence="1" key="4">
    <citation type="submission" date="2025-08" db="UniProtKB">
        <authorList>
            <consortium name="Ensembl"/>
        </authorList>
    </citation>
    <scope>IDENTIFICATION</scope>
</reference>
<dbReference type="Antibodypedia" id="33340">
    <property type="antibodies" value="123 antibodies from 18 providers"/>
</dbReference>
<dbReference type="Ensembl" id="ENST00000509060.1">
    <property type="protein sequence ID" value="ENSP00000427303.1"/>
    <property type="gene ID" value="ENSG00000034533.12"/>
</dbReference>
<dbReference type="OpenTargets" id="ENSG00000034533"/>
<dbReference type="ExpressionAtlas" id="A0A1Y8EM16">
    <property type="expression patterns" value="baseline and differential"/>
</dbReference>
<dbReference type="VEuPathDB" id="HostDB:ENSG00000034533"/>
<organism evidence="1 2">
    <name type="scientific">Homo sapiens</name>
    <name type="common">Human</name>
    <dbReference type="NCBI Taxonomy" id="9606"/>
    <lineage>
        <taxon>Eukaryota</taxon>
        <taxon>Metazoa</taxon>
        <taxon>Chordata</taxon>
        <taxon>Craniata</taxon>
        <taxon>Vertebrata</taxon>
        <taxon>Euteleostomi</taxon>
        <taxon>Mammalia</taxon>
        <taxon>Eutheria</taxon>
        <taxon>Euarchontoglires</taxon>
        <taxon>Primates</taxon>
        <taxon>Haplorrhini</taxon>
        <taxon>Catarrhini</taxon>
        <taxon>Hominidae</taxon>
        <taxon>Homo</taxon>
    </lineage>
</organism>
<dbReference type="HGNC" id="HGNC:25021">
    <property type="gene designation" value="ASTE1"/>
</dbReference>
<sequence length="7" mass="777">MGIRGLM</sequence>
<proteinExistence type="predicted"/>
<accession>A0A1Y8EM16</accession>
<dbReference type="Bgee" id="ENSG00000034533">
    <property type="expression patterns" value="Expressed in sperm and 153 other cell types or tissues"/>
</dbReference>
<name>A0A1Y8EM16_HUMAN</name>
<reference evidence="1 2" key="3">
    <citation type="journal article" date="2006" name="Nature">
        <title>The DNA sequence, annotation and analysis of human chromosome 3.</title>
        <authorList>
            <person name="Muzny D.M."/>
            <person name="Scherer S.E."/>
            <person name="Kaul R."/>
            <person name="Wang J."/>
            <person name="Yu J."/>
            <person name="Sudbrak R."/>
            <person name="Buhay C.J."/>
            <person name="Chen R."/>
            <person name="Cree A."/>
            <person name="Ding Y."/>
            <person name="Dugan-Rocha S."/>
            <person name="Gill R."/>
            <person name="Gunaratne P."/>
            <person name="Harris R.A."/>
            <person name="Hawes A.C."/>
            <person name="Hernandez J."/>
            <person name="Hodgson A.V."/>
            <person name="Hume J."/>
            <person name="Jackson A."/>
            <person name="Khan Z.M."/>
            <person name="Kovar-Smith C."/>
            <person name="Lewis L.R."/>
            <person name="Lozado R.J."/>
            <person name="Metzker M.L."/>
            <person name="Milosavljevic A."/>
            <person name="Miner G.R."/>
            <person name="Morgan M.B."/>
            <person name="Nazareth L.V."/>
            <person name="Scott G."/>
            <person name="Sodergren E."/>
            <person name="Song X.Z."/>
            <person name="Steffen D."/>
            <person name="Wei S."/>
            <person name="Wheeler D.A."/>
            <person name="Wright M.W."/>
            <person name="Worley K.C."/>
            <person name="Yuan Y."/>
            <person name="Zhang Z."/>
            <person name="Adams C.Q."/>
            <person name="Ansari-Lari M.A."/>
            <person name="Ayele M."/>
            <person name="Brown M.J."/>
            <person name="Chen G."/>
            <person name="Chen Z."/>
            <person name="Clendenning J."/>
            <person name="Clerc-Blankenburg K.P."/>
            <person name="Chen R."/>
            <person name="Chen Z."/>
            <person name="Davis C."/>
            <person name="Delgado O."/>
            <person name="Dinh H.H."/>
            <person name="Dong W."/>
            <person name="Draper H."/>
            <person name="Ernst S."/>
            <person name="Fu G."/>
            <person name="Gonzalez-Garay M.L."/>
            <person name="Garcia D.K."/>
            <person name="Gillett W."/>
            <person name="Gu J."/>
            <person name="Hao B."/>
            <person name="Haugen E."/>
            <person name="Havlak P."/>
            <person name="He X."/>
            <person name="Hennig S."/>
            <person name="Hu S."/>
            <person name="Huang W."/>
            <person name="Jackson L.R."/>
            <person name="Jacob L.S."/>
            <person name="Kelly S.H."/>
            <person name="Kube M."/>
            <person name="Levy R."/>
            <person name="Li Z."/>
            <person name="Liu B."/>
            <person name="Liu J."/>
            <person name="Liu W."/>
            <person name="Lu J."/>
            <person name="Maheshwari M."/>
            <person name="Nguyen B.V."/>
            <person name="Okwuonu G.O."/>
            <person name="Palmeiri A."/>
            <person name="Pasternak S."/>
            <person name="Perez L.M."/>
            <person name="Phelps K.A."/>
            <person name="Plopper F.J."/>
            <person name="Qiang B."/>
            <person name="Raymond C."/>
            <person name="Rodriguez R."/>
            <person name="Saenphimmachak C."/>
            <person name="Santibanez J."/>
            <person name="Shen H."/>
            <person name="Shen Y."/>
            <person name="Subramanian S."/>
            <person name="Tabor P.E."/>
            <person name="Verduzco D."/>
            <person name="Waldron L."/>
            <person name="Wang J."/>
            <person name="Wang J."/>
            <person name="Wang Q."/>
            <person name="Williams G.A."/>
            <person name="Wong G.K."/>
            <person name="Yao Z."/>
            <person name="Zhang J."/>
            <person name="Zhang X."/>
            <person name="Zhao G."/>
            <person name="Zhou J."/>
            <person name="Zhou Y."/>
            <person name="Nelson D."/>
            <person name="Lehrach H."/>
            <person name="Reinhardt R."/>
            <person name="Naylor S.L."/>
            <person name="Yang H."/>
            <person name="Olson M."/>
            <person name="Weinstock G."/>
            <person name="Gibbs R.A."/>
        </authorList>
    </citation>
    <scope>NUCLEOTIDE SEQUENCE [LARGE SCALE GENOMIC DNA]</scope>
</reference>
<dbReference type="Proteomes" id="UP000005640">
    <property type="component" value="Chromosome 3"/>
</dbReference>
<dbReference type="OrthoDB" id="25987at2759"/>
<reference evidence="1 2" key="2">
    <citation type="journal article" date="2004" name="Nature">
        <title>Finishing the euchromatic sequence of the human genome.</title>
        <authorList>
            <consortium name="International Human Genome Sequencing Consortium"/>
        </authorList>
    </citation>
    <scope>NUCLEOTIDE SEQUENCE [LARGE SCALE GENOMIC DNA]</scope>
</reference>
<reference evidence="1" key="5">
    <citation type="submission" date="2025-09" db="UniProtKB">
        <authorList>
            <consortium name="Ensembl"/>
        </authorList>
    </citation>
    <scope>IDENTIFICATION</scope>
</reference>
<gene>
    <name evidence="1" type="primary">ASTE1</name>
</gene>
<feature type="non-terminal residue" evidence="1">
    <location>
        <position position="7"/>
    </location>
</feature>
<dbReference type="EMBL" id="AC055733">
    <property type="status" value="NOT_ANNOTATED_CDS"/>
    <property type="molecule type" value="Genomic_DNA"/>
</dbReference>
<dbReference type="Ensembl" id="ENST00000509060.1">
    <property type="protein sequence ID" value="ENSP00000427303.1"/>
    <property type="gene ID" value="ENSG00000034533.13"/>
</dbReference>
<evidence type="ECO:0000313" key="1">
    <source>
        <dbReference type="Ensembl" id="ENSP00000427303.1"/>
    </source>
</evidence>